<sequence length="1080" mass="117799">MGTNPKVPAETHVSGQANRPLSRPAHALSFDAVTNELGCNSLTGLDTAEAASRLAEFGPNELGESEGVQPLRIIVAQIANAMTLVLILAMAVSFGIKSWIEGGVVAAVIALNVIVGFFQEYSAEKTMDSLRSLSSPTGTVIRSGESIVVPSGEIVPGDLVVVKMGDTVPADLRLIEAVNFETDEALLTGESLPVRKNEAQTFDDATGPGDRLNVAYSSSTVTKGRATGVVFATGVYTEIGAIAAALQKKDSRVRQPKIGRHGKVTPYRYLEAYTLTTTDAIGRFLGVNVGTPLQRKLSKLAILLFGIAVVCAIIVLASNKFDASQEVIIYAVATGLSMIPASLVVVLTITMAAGTKRMVERNVIVRNLRSLEALGAVTDICSDKTGTLTQGKMVARGAWIPCMGTYTVEPSSAPFDPSQGVLRHISQEPRHVDFKTGGDACGKTAYAAEMLDKSKSGLSDFLKVASLANLATVVKKEDAWVAHGDPTEIAIQVFASRFDYNRLRFMRGDAPEWSEIAELPFDSDVKRMSVVAKHNPSGELFAFTKGAVERVIGACTDYLVSEDGDKLPITEDFKEQVLRNMEAFASLGLRVLALASKPYPYDLKKGDEVARDTVETNLTFRGLIGLYDPPRAESAPAVRQCHEAGIAVHMLTGDHPETAKAIAIEVGILPTRMDRVAADIARVMVMTASQFDALSDDEVDKLPVLPLVIARCAPTTKVRMIEALHRRKKFVAMTGDGVNDSPSLRHADVGIAMGQAGSDVAKDASDIVLADDNFASIVAAIEEGRRIFDNIQKFVLHVLAENIAQAGTLLVGLAFKDSRGLSVFPLAPVEIVWIIMATSGMPDMGLGFERAVPDIMRRPPQSLKTGIFTTEFIVDMLVYGLWITALCLGSFILVVYGFGNGSLGSGCNDKYNDSCDVVFRARATTFACLTWFALFLAWEMIDRRRSFFRMQPKSKLYFTQWMHDVWRNKFLFWAIMFGFVTLFPLLYIPVINKVVFKHKGISWEWGIVFIAAGLFFAGVELWKWIKRVYYRHQARNRQGSQWKDLDIEKRVFGEFFSSDSEADDSEVREKAASAKTPSKQ</sequence>
<evidence type="ECO:0000256" key="15">
    <source>
        <dbReference type="ARBA" id="ARBA00023065"/>
    </source>
</evidence>
<comment type="subcellular location">
    <subcellularLocation>
        <location evidence="2">Cell membrane</location>
        <topology evidence="2">Multi-pass membrane protein</topology>
    </subcellularLocation>
</comment>
<dbReference type="SMART" id="SM00831">
    <property type="entry name" value="Cation_ATPase_N"/>
    <property type="match status" value="1"/>
</dbReference>
<dbReference type="InterPro" id="IPR018303">
    <property type="entry name" value="ATPase_P-typ_P_site"/>
</dbReference>
<evidence type="ECO:0000256" key="4">
    <source>
        <dbReference type="ARBA" id="ARBA00022475"/>
    </source>
</evidence>
<evidence type="ECO:0000256" key="13">
    <source>
        <dbReference type="ARBA" id="ARBA00022989"/>
    </source>
</evidence>
<dbReference type="InterPro" id="IPR008250">
    <property type="entry name" value="ATPase_P-typ_transduc_dom_A_sf"/>
</dbReference>
<dbReference type="InterPro" id="IPR059000">
    <property type="entry name" value="ATPase_P-type_domA"/>
</dbReference>
<feature type="region of interest" description="Disordered" evidence="22">
    <location>
        <begin position="1"/>
        <end position="20"/>
    </location>
</feature>
<evidence type="ECO:0000313" key="26">
    <source>
        <dbReference type="Proteomes" id="UP000033483"/>
    </source>
</evidence>
<feature type="region of interest" description="Disordered" evidence="22">
    <location>
        <begin position="1060"/>
        <end position="1080"/>
    </location>
</feature>
<dbReference type="Gene3D" id="2.70.150.10">
    <property type="entry name" value="Calcium-transporting ATPase, cytoplasmic transduction domain A"/>
    <property type="match status" value="1"/>
</dbReference>
<dbReference type="SFLD" id="SFLDG00002">
    <property type="entry name" value="C1.7:_P-type_atpase_like"/>
    <property type="match status" value="1"/>
</dbReference>
<keyword evidence="16 23" id="KW-0472">Membrane</keyword>
<feature type="transmembrane region" description="Helical" evidence="23">
    <location>
        <begin position="794"/>
        <end position="815"/>
    </location>
</feature>
<feature type="transmembrane region" description="Helical" evidence="23">
    <location>
        <begin position="831"/>
        <end position="852"/>
    </location>
</feature>
<dbReference type="Pfam" id="PF00122">
    <property type="entry name" value="E1-E2_ATPase"/>
    <property type="match status" value="1"/>
</dbReference>
<dbReference type="FunFam" id="1.20.1110.10:FF:000015">
    <property type="entry name" value="Sodium ion P-type ATPase"/>
    <property type="match status" value="1"/>
</dbReference>
<dbReference type="SUPFAM" id="SSF81653">
    <property type="entry name" value="Calcium ATPase, transduction domain A"/>
    <property type="match status" value="1"/>
</dbReference>
<dbReference type="Gene3D" id="3.40.1110.10">
    <property type="entry name" value="Calcium-transporting ATPase, cytoplasmic domain N"/>
    <property type="match status" value="1"/>
</dbReference>
<comment type="catalytic activity">
    <reaction evidence="20">
        <text>K(+)(in) + ATP + H2O = K(+)(out) + ADP + phosphate + H(+)</text>
        <dbReference type="Rhea" id="RHEA:75815"/>
        <dbReference type="ChEBI" id="CHEBI:15377"/>
        <dbReference type="ChEBI" id="CHEBI:15378"/>
        <dbReference type="ChEBI" id="CHEBI:29103"/>
        <dbReference type="ChEBI" id="CHEBI:30616"/>
        <dbReference type="ChEBI" id="CHEBI:43474"/>
        <dbReference type="ChEBI" id="CHEBI:456216"/>
    </reaction>
</comment>
<evidence type="ECO:0000259" key="24">
    <source>
        <dbReference type="SMART" id="SM00831"/>
    </source>
</evidence>
<feature type="transmembrane region" description="Helical" evidence="23">
    <location>
        <begin position="300"/>
        <end position="321"/>
    </location>
</feature>
<dbReference type="SFLD" id="SFLDS00003">
    <property type="entry name" value="Haloacid_Dehalogenase"/>
    <property type="match status" value="1"/>
</dbReference>
<dbReference type="AlphaFoldDB" id="A0A0F4ZJS0"/>
<dbReference type="OrthoDB" id="3352408at2759"/>
<dbReference type="NCBIfam" id="TIGR01523">
    <property type="entry name" value="ATPase-IID_K-Na"/>
    <property type="match status" value="1"/>
</dbReference>
<dbReference type="SUPFAM" id="SSF81660">
    <property type="entry name" value="Metal cation-transporting ATPase, ATP-binding domain N"/>
    <property type="match status" value="1"/>
</dbReference>
<dbReference type="GO" id="GO:0005886">
    <property type="term" value="C:plasma membrane"/>
    <property type="evidence" value="ECO:0007669"/>
    <property type="project" value="UniProtKB-SubCell"/>
</dbReference>
<dbReference type="FunFam" id="3.40.50.1000:FF:000047">
    <property type="entry name" value="Sodium P-type ATPase"/>
    <property type="match status" value="1"/>
</dbReference>
<keyword evidence="13 23" id="KW-1133">Transmembrane helix</keyword>
<evidence type="ECO:0000256" key="17">
    <source>
        <dbReference type="ARBA" id="ARBA00023201"/>
    </source>
</evidence>
<dbReference type="GO" id="GO:0016887">
    <property type="term" value="F:ATP hydrolysis activity"/>
    <property type="evidence" value="ECO:0007669"/>
    <property type="project" value="InterPro"/>
</dbReference>
<organism evidence="25 26">
    <name type="scientific">Thielaviopsis punctulata</name>
    <dbReference type="NCBI Taxonomy" id="72032"/>
    <lineage>
        <taxon>Eukaryota</taxon>
        <taxon>Fungi</taxon>
        <taxon>Dikarya</taxon>
        <taxon>Ascomycota</taxon>
        <taxon>Pezizomycotina</taxon>
        <taxon>Sordariomycetes</taxon>
        <taxon>Hypocreomycetidae</taxon>
        <taxon>Microascales</taxon>
        <taxon>Ceratocystidaceae</taxon>
        <taxon>Thielaviopsis</taxon>
    </lineage>
</organism>
<keyword evidence="15" id="KW-0406">Ion transport</keyword>
<evidence type="ECO:0000256" key="14">
    <source>
        <dbReference type="ARBA" id="ARBA00023053"/>
    </source>
</evidence>
<keyword evidence="17" id="KW-0739">Sodium transport</keyword>
<protein>
    <recommendedName>
        <fullName evidence="19">P-type Na(+) transporter</fullName>
        <ecNumber evidence="19">7.2.2.3</ecNumber>
    </recommendedName>
</protein>
<proteinExistence type="inferred from homology"/>
<evidence type="ECO:0000256" key="16">
    <source>
        <dbReference type="ARBA" id="ARBA00023136"/>
    </source>
</evidence>
<keyword evidence="4" id="KW-1003">Cell membrane</keyword>
<keyword evidence="8" id="KW-0547">Nucleotide-binding</keyword>
<keyword evidence="11" id="KW-0630">Potassium</keyword>
<dbReference type="InterPro" id="IPR001757">
    <property type="entry name" value="P_typ_ATPase"/>
</dbReference>
<evidence type="ECO:0000256" key="11">
    <source>
        <dbReference type="ARBA" id="ARBA00022958"/>
    </source>
</evidence>
<evidence type="ECO:0000256" key="19">
    <source>
        <dbReference type="ARBA" id="ARBA00035029"/>
    </source>
</evidence>
<keyword evidence="5" id="KW-0633">Potassium transport</keyword>
<keyword evidence="26" id="KW-1185">Reference proteome</keyword>
<dbReference type="InterPro" id="IPR006414">
    <property type="entry name" value="P-type_ATPase_IID"/>
</dbReference>
<keyword evidence="10" id="KW-0460">Magnesium</keyword>
<dbReference type="Proteomes" id="UP000033483">
    <property type="component" value="Unassembled WGS sequence"/>
</dbReference>
<evidence type="ECO:0000313" key="25">
    <source>
        <dbReference type="EMBL" id="KKA30864.1"/>
    </source>
</evidence>
<name>A0A0F4ZJS0_9PEZI</name>
<comment type="caution">
    <text evidence="25">The sequence shown here is derived from an EMBL/GenBank/DDBJ whole genome shotgun (WGS) entry which is preliminary data.</text>
</comment>
<dbReference type="SUPFAM" id="SSF56784">
    <property type="entry name" value="HAD-like"/>
    <property type="match status" value="1"/>
</dbReference>
<keyword evidence="12" id="KW-1278">Translocase</keyword>
<dbReference type="InterPro" id="IPR023214">
    <property type="entry name" value="HAD_sf"/>
</dbReference>
<dbReference type="Pfam" id="PF00690">
    <property type="entry name" value="Cation_ATPase_N"/>
    <property type="match status" value="1"/>
</dbReference>
<evidence type="ECO:0000256" key="18">
    <source>
        <dbReference type="ARBA" id="ARBA00035017"/>
    </source>
</evidence>
<feature type="transmembrane region" description="Helical" evidence="23">
    <location>
        <begin position="1003"/>
        <end position="1025"/>
    </location>
</feature>
<evidence type="ECO:0000256" key="7">
    <source>
        <dbReference type="ARBA" id="ARBA00022723"/>
    </source>
</evidence>
<evidence type="ECO:0000256" key="12">
    <source>
        <dbReference type="ARBA" id="ARBA00022967"/>
    </source>
</evidence>
<evidence type="ECO:0000256" key="9">
    <source>
        <dbReference type="ARBA" id="ARBA00022840"/>
    </source>
</evidence>
<dbReference type="NCBIfam" id="TIGR01494">
    <property type="entry name" value="ATPase_P-type"/>
    <property type="match status" value="2"/>
</dbReference>
<comment type="similarity">
    <text evidence="18">Belongs to the cation transport ATPase (P-type) (TC 3.A.3) family. Type IID subfamily.</text>
</comment>
<evidence type="ECO:0000256" key="8">
    <source>
        <dbReference type="ARBA" id="ARBA00022741"/>
    </source>
</evidence>
<evidence type="ECO:0000256" key="1">
    <source>
        <dbReference type="ARBA" id="ARBA00001946"/>
    </source>
</evidence>
<dbReference type="GO" id="GO:0005524">
    <property type="term" value="F:ATP binding"/>
    <property type="evidence" value="ECO:0007669"/>
    <property type="project" value="UniProtKB-KW"/>
</dbReference>
<keyword evidence="7" id="KW-0479">Metal-binding</keyword>
<evidence type="ECO:0000256" key="20">
    <source>
        <dbReference type="ARBA" id="ARBA00048599"/>
    </source>
</evidence>
<evidence type="ECO:0000256" key="6">
    <source>
        <dbReference type="ARBA" id="ARBA00022692"/>
    </source>
</evidence>
<evidence type="ECO:0000256" key="22">
    <source>
        <dbReference type="SAM" id="MobiDB-lite"/>
    </source>
</evidence>
<dbReference type="Gene3D" id="3.40.50.1000">
    <property type="entry name" value="HAD superfamily/HAD-like"/>
    <property type="match status" value="1"/>
</dbReference>
<comment type="cofactor">
    <cofactor evidence="1">
        <name>Mg(2+)</name>
        <dbReference type="ChEBI" id="CHEBI:18420"/>
    </cofactor>
</comment>
<dbReference type="FunFam" id="1.20.1110.10:FF:000020">
    <property type="entry name" value="Sodium ion P-type ATPase"/>
    <property type="match status" value="1"/>
</dbReference>
<dbReference type="CDD" id="cd02086">
    <property type="entry name" value="P-type_ATPase_Na_ENA"/>
    <property type="match status" value="1"/>
</dbReference>
<evidence type="ECO:0000256" key="2">
    <source>
        <dbReference type="ARBA" id="ARBA00004651"/>
    </source>
</evidence>
<reference evidence="25 26" key="1">
    <citation type="submission" date="2015-03" db="EMBL/GenBank/DDBJ databases">
        <authorList>
            <person name="Radwan O."/>
            <person name="Al-Naeli F.A."/>
            <person name="Rendon G.A."/>
            <person name="Fields C."/>
        </authorList>
    </citation>
    <scope>NUCLEOTIDE SEQUENCE [LARGE SCALE GENOMIC DNA]</scope>
    <source>
        <strain evidence="25">CR-DP1</strain>
    </source>
</reference>
<keyword evidence="6 23" id="KW-0812">Transmembrane</keyword>
<dbReference type="SUPFAM" id="SSF81665">
    <property type="entry name" value="Calcium ATPase, transmembrane domain M"/>
    <property type="match status" value="1"/>
</dbReference>
<dbReference type="InterPro" id="IPR023298">
    <property type="entry name" value="ATPase_P-typ_TM_dom_sf"/>
</dbReference>
<dbReference type="EC" id="7.2.2.3" evidence="19"/>
<dbReference type="InterPro" id="IPR044492">
    <property type="entry name" value="P_typ_ATPase_HD_dom"/>
</dbReference>
<dbReference type="Gene3D" id="1.20.1110.10">
    <property type="entry name" value="Calcium-transporting ATPase, transmembrane domain"/>
    <property type="match status" value="2"/>
</dbReference>
<dbReference type="PRINTS" id="PR00119">
    <property type="entry name" value="CATATPASE"/>
</dbReference>
<keyword evidence="3" id="KW-0813">Transport</keyword>
<evidence type="ECO:0000256" key="21">
    <source>
        <dbReference type="ARBA" id="ARBA00049499"/>
    </source>
</evidence>
<dbReference type="FunFam" id="3.40.1110.10:FF:000039">
    <property type="entry name" value="Sodium P-type ATPase"/>
    <property type="match status" value="1"/>
</dbReference>
<dbReference type="InterPro" id="IPR006068">
    <property type="entry name" value="ATPase_P-typ_cation-transptr_C"/>
</dbReference>
<feature type="transmembrane region" description="Helical" evidence="23">
    <location>
        <begin position="872"/>
        <end position="899"/>
    </location>
</feature>
<dbReference type="InterPro" id="IPR036412">
    <property type="entry name" value="HAD-like_sf"/>
</dbReference>
<evidence type="ECO:0000256" key="5">
    <source>
        <dbReference type="ARBA" id="ARBA00022538"/>
    </source>
</evidence>
<feature type="domain" description="Cation-transporting P-type ATPase N-terminal" evidence="24">
    <location>
        <begin position="24"/>
        <end position="98"/>
    </location>
</feature>
<gene>
    <name evidence="25" type="ORF">TD95_000727</name>
</gene>
<dbReference type="GO" id="GO:0008554">
    <property type="term" value="F:P-type sodium transporter activity"/>
    <property type="evidence" value="ECO:0007669"/>
    <property type="project" value="UniProtKB-EC"/>
</dbReference>
<comment type="catalytic activity">
    <reaction evidence="21">
        <text>Na(+)(in) + ATP + H2O = Na(+)(out) + ADP + phosphate + H(+)</text>
        <dbReference type="Rhea" id="RHEA:14633"/>
        <dbReference type="ChEBI" id="CHEBI:15377"/>
        <dbReference type="ChEBI" id="CHEBI:15378"/>
        <dbReference type="ChEBI" id="CHEBI:29101"/>
        <dbReference type="ChEBI" id="CHEBI:30616"/>
        <dbReference type="ChEBI" id="CHEBI:43474"/>
        <dbReference type="ChEBI" id="CHEBI:456216"/>
        <dbReference type="EC" id="7.2.2.3"/>
    </reaction>
    <physiologicalReaction direction="left-to-right" evidence="21">
        <dbReference type="Rhea" id="RHEA:14634"/>
    </physiologicalReaction>
</comment>
<dbReference type="InterPro" id="IPR023299">
    <property type="entry name" value="ATPase_P-typ_cyto_dom_N"/>
</dbReference>
<dbReference type="PANTHER" id="PTHR42861">
    <property type="entry name" value="CALCIUM-TRANSPORTING ATPASE"/>
    <property type="match status" value="1"/>
</dbReference>
<dbReference type="SFLD" id="SFLDF00027">
    <property type="entry name" value="p-type_atpase"/>
    <property type="match status" value="1"/>
</dbReference>
<dbReference type="Pfam" id="PF00689">
    <property type="entry name" value="Cation_ATPase_C"/>
    <property type="match status" value="1"/>
</dbReference>
<feature type="transmembrane region" description="Helical" evidence="23">
    <location>
        <begin position="73"/>
        <end position="96"/>
    </location>
</feature>
<dbReference type="PROSITE" id="PS00154">
    <property type="entry name" value="ATPASE_E1_E2"/>
    <property type="match status" value="1"/>
</dbReference>
<accession>A0A0F4ZJS0</accession>
<dbReference type="InterPro" id="IPR004014">
    <property type="entry name" value="ATPase_P-typ_cation-transptr_N"/>
</dbReference>
<feature type="transmembrane region" description="Helical" evidence="23">
    <location>
        <begin position="327"/>
        <end position="352"/>
    </location>
</feature>
<evidence type="ECO:0000256" key="10">
    <source>
        <dbReference type="ARBA" id="ARBA00022842"/>
    </source>
</evidence>
<feature type="transmembrane region" description="Helical" evidence="23">
    <location>
        <begin position="919"/>
        <end position="941"/>
    </location>
</feature>
<dbReference type="GO" id="GO:0046872">
    <property type="term" value="F:metal ion binding"/>
    <property type="evidence" value="ECO:0007669"/>
    <property type="project" value="UniProtKB-KW"/>
</dbReference>
<feature type="transmembrane region" description="Helical" evidence="23">
    <location>
        <begin position="970"/>
        <end position="991"/>
    </location>
</feature>
<dbReference type="Pfam" id="PF13246">
    <property type="entry name" value="Cation_ATPase"/>
    <property type="match status" value="1"/>
</dbReference>
<dbReference type="EMBL" id="LAEV01000214">
    <property type="protein sequence ID" value="KKA30864.1"/>
    <property type="molecule type" value="Genomic_DNA"/>
</dbReference>
<feature type="transmembrane region" description="Helical" evidence="23">
    <location>
        <begin position="102"/>
        <end position="121"/>
    </location>
</feature>
<evidence type="ECO:0000256" key="3">
    <source>
        <dbReference type="ARBA" id="ARBA00022448"/>
    </source>
</evidence>
<evidence type="ECO:0000256" key="23">
    <source>
        <dbReference type="SAM" id="Phobius"/>
    </source>
</evidence>
<keyword evidence="14" id="KW-0915">Sodium</keyword>
<keyword evidence="9" id="KW-0067">ATP-binding</keyword>
<dbReference type="GO" id="GO:0006813">
    <property type="term" value="P:potassium ion transport"/>
    <property type="evidence" value="ECO:0007669"/>
    <property type="project" value="UniProtKB-KW"/>
</dbReference>